<proteinExistence type="predicted"/>
<evidence type="ECO:0000256" key="2">
    <source>
        <dbReference type="ARBA" id="ARBA00023015"/>
    </source>
</evidence>
<gene>
    <name evidence="6" type="ORF">OLC1_LOCUS12150</name>
</gene>
<feature type="domain" description="HTH myb-type" evidence="5">
    <location>
        <begin position="16"/>
        <end position="76"/>
    </location>
</feature>
<dbReference type="PANTHER" id="PTHR31314:SF113">
    <property type="entry name" value="MYB FAMILY TRANSCRIPTION FACTOR MPH1"/>
    <property type="match status" value="1"/>
</dbReference>
<name>A0AAV1D553_OLDCO</name>
<organism evidence="6 7">
    <name type="scientific">Oldenlandia corymbosa var. corymbosa</name>
    <dbReference type="NCBI Taxonomy" id="529605"/>
    <lineage>
        <taxon>Eukaryota</taxon>
        <taxon>Viridiplantae</taxon>
        <taxon>Streptophyta</taxon>
        <taxon>Embryophyta</taxon>
        <taxon>Tracheophyta</taxon>
        <taxon>Spermatophyta</taxon>
        <taxon>Magnoliopsida</taxon>
        <taxon>eudicotyledons</taxon>
        <taxon>Gunneridae</taxon>
        <taxon>Pentapetalae</taxon>
        <taxon>asterids</taxon>
        <taxon>lamiids</taxon>
        <taxon>Gentianales</taxon>
        <taxon>Rubiaceae</taxon>
        <taxon>Rubioideae</taxon>
        <taxon>Spermacoceae</taxon>
        <taxon>Hedyotis-Oldenlandia complex</taxon>
        <taxon>Oldenlandia</taxon>
    </lineage>
</organism>
<sequence length="210" mass="24342">MENSYKEASTVRHYKKSDLPRLRWTPELHDHFVQAVENLGGKHKATPKRIVQVMGVRGLEMSHVKSHLQMYRSTKKRTTINLTLPIVNKLLEEEIAWGTPREFIGKSQTEKQTMKETRSPAVYNLQVNEEGGEDEIHSDVEIENHSEISEFMNETTSDNCGERRRLWSLDDHLISNSSHLNNCFDFLLQSKKKSRSRLNLDLTISSSCYL</sequence>
<dbReference type="EMBL" id="OX459121">
    <property type="protein sequence ID" value="CAI9102875.1"/>
    <property type="molecule type" value="Genomic_DNA"/>
</dbReference>
<reference evidence="6" key="1">
    <citation type="submission" date="2023-03" db="EMBL/GenBank/DDBJ databases">
        <authorList>
            <person name="Julca I."/>
        </authorList>
    </citation>
    <scope>NUCLEOTIDE SEQUENCE</scope>
</reference>
<evidence type="ECO:0000259" key="5">
    <source>
        <dbReference type="PROSITE" id="PS51294"/>
    </source>
</evidence>
<dbReference type="PANTHER" id="PTHR31314">
    <property type="entry name" value="MYB FAMILY TRANSCRIPTION FACTOR PHL7-LIKE"/>
    <property type="match status" value="1"/>
</dbReference>
<dbReference type="InterPro" id="IPR046955">
    <property type="entry name" value="PHR1-like"/>
</dbReference>
<keyword evidence="7" id="KW-1185">Reference proteome</keyword>
<keyword evidence="4" id="KW-0539">Nucleus</keyword>
<dbReference type="SUPFAM" id="SSF46689">
    <property type="entry name" value="Homeodomain-like"/>
    <property type="match status" value="1"/>
</dbReference>
<dbReference type="PROSITE" id="PS51294">
    <property type="entry name" value="HTH_MYB"/>
    <property type="match status" value="1"/>
</dbReference>
<dbReference type="InterPro" id="IPR017930">
    <property type="entry name" value="Myb_dom"/>
</dbReference>
<dbReference type="Proteomes" id="UP001161247">
    <property type="component" value="Chromosome 4"/>
</dbReference>
<keyword evidence="2" id="KW-0805">Transcription regulation</keyword>
<dbReference type="FunFam" id="1.10.10.60:FF:000002">
    <property type="entry name" value="Myb family transcription factor"/>
    <property type="match status" value="1"/>
</dbReference>
<dbReference type="GO" id="GO:0003677">
    <property type="term" value="F:DNA binding"/>
    <property type="evidence" value="ECO:0007669"/>
    <property type="project" value="InterPro"/>
</dbReference>
<dbReference type="InterPro" id="IPR001005">
    <property type="entry name" value="SANT/Myb"/>
</dbReference>
<dbReference type="Pfam" id="PF00249">
    <property type="entry name" value="Myb_DNA-binding"/>
    <property type="match status" value="1"/>
</dbReference>
<dbReference type="Gene3D" id="1.10.10.60">
    <property type="entry name" value="Homeodomain-like"/>
    <property type="match status" value="1"/>
</dbReference>
<keyword evidence="3" id="KW-0804">Transcription</keyword>
<dbReference type="GO" id="GO:0005634">
    <property type="term" value="C:nucleus"/>
    <property type="evidence" value="ECO:0007669"/>
    <property type="project" value="UniProtKB-SubCell"/>
</dbReference>
<accession>A0AAV1D553</accession>
<dbReference type="InterPro" id="IPR006447">
    <property type="entry name" value="Myb_dom_plants"/>
</dbReference>
<comment type="subcellular location">
    <subcellularLocation>
        <location evidence="1">Nucleus</location>
    </subcellularLocation>
</comment>
<evidence type="ECO:0000256" key="1">
    <source>
        <dbReference type="ARBA" id="ARBA00004123"/>
    </source>
</evidence>
<evidence type="ECO:0000313" key="6">
    <source>
        <dbReference type="EMBL" id="CAI9102875.1"/>
    </source>
</evidence>
<protein>
    <submittedName>
        <fullName evidence="6">OLC1v1001233C1</fullName>
    </submittedName>
</protein>
<dbReference type="InterPro" id="IPR009057">
    <property type="entry name" value="Homeodomain-like_sf"/>
</dbReference>
<evidence type="ECO:0000256" key="4">
    <source>
        <dbReference type="ARBA" id="ARBA00023242"/>
    </source>
</evidence>
<dbReference type="NCBIfam" id="TIGR01557">
    <property type="entry name" value="myb_SHAQKYF"/>
    <property type="match status" value="1"/>
</dbReference>
<evidence type="ECO:0000256" key="3">
    <source>
        <dbReference type="ARBA" id="ARBA00023163"/>
    </source>
</evidence>
<dbReference type="AlphaFoldDB" id="A0AAV1D553"/>
<dbReference type="GO" id="GO:0003700">
    <property type="term" value="F:DNA-binding transcription factor activity"/>
    <property type="evidence" value="ECO:0007669"/>
    <property type="project" value="InterPro"/>
</dbReference>
<evidence type="ECO:0000313" key="7">
    <source>
        <dbReference type="Proteomes" id="UP001161247"/>
    </source>
</evidence>